<accession>A0A2T6BIV4</accession>
<keyword evidence="6" id="KW-1185">Reference proteome</keyword>
<dbReference type="EC" id="2.7.7.65" evidence="1"/>
<evidence type="ECO:0000256" key="3">
    <source>
        <dbReference type="SAM" id="Phobius"/>
    </source>
</evidence>
<evidence type="ECO:0000313" key="6">
    <source>
        <dbReference type="Proteomes" id="UP000243978"/>
    </source>
</evidence>
<dbReference type="InterPro" id="IPR029787">
    <property type="entry name" value="Nucleotide_cyclase"/>
</dbReference>
<dbReference type="Pfam" id="PF00990">
    <property type="entry name" value="GGDEF"/>
    <property type="match status" value="1"/>
</dbReference>
<reference evidence="5 6" key="1">
    <citation type="submission" date="2018-04" db="EMBL/GenBank/DDBJ databases">
        <title>Genomic Encyclopedia of Archaeal and Bacterial Type Strains, Phase II (KMG-II): from individual species to whole genera.</title>
        <authorList>
            <person name="Goeker M."/>
        </authorList>
    </citation>
    <scope>NUCLEOTIDE SEQUENCE [LARGE SCALE GENOMIC DNA]</scope>
    <source>
        <strain evidence="5 6">DSM 100977</strain>
    </source>
</reference>
<dbReference type="AlphaFoldDB" id="A0A2T6BIV4"/>
<gene>
    <name evidence="5" type="ORF">C8N43_0638</name>
</gene>
<organism evidence="5 6">
    <name type="scientific">Litoreibacter ponti</name>
    <dbReference type="NCBI Taxonomy" id="1510457"/>
    <lineage>
        <taxon>Bacteria</taxon>
        <taxon>Pseudomonadati</taxon>
        <taxon>Pseudomonadota</taxon>
        <taxon>Alphaproteobacteria</taxon>
        <taxon>Rhodobacterales</taxon>
        <taxon>Roseobacteraceae</taxon>
        <taxon>Litoreibacter</taxon>
    </lineage>
</organism>
<dbReference type="GO" id="GO:0005886">
    <property type="term" value="C:plasma membrane"/>
    <property type="evidence" value="ECO:0007669"/>
    <property type="project" value="TreeGrafter"/>
</dbReference>
<proteinExistence type="predicted"/>
<name>A0A2T6BIV4_9RHOB</name>
<dbReference type="GO" id="GO:0043709">
    <property type="term" value="P:cell adhesion involved in single-species biofilm formation"/>
    <property type="evidence" value="ECO:0007669"/>
    <property type="project" value="TreeGrafter"/>
</dbReference>
<evidence type="ECO:0000259" key="4">
    <source>
        <dbReference type="PROSITE" id="PS50887"/>
    </source>
</evidence>
<comment type="caution">
    <text evidence="5">The sequence shown here is derived from an EMBL/GenBank/DDBJ whole genome shotgun (WGS) entry which is preliminary data.</text>
</comment>
<feature type="domain" description="GGDEF" evidence="4">
    <location>
        <begin position="292"/>
        <end position="423"/>
    </location>
</feature>
<dbReference type="Pfam" id="PF11845">
    <property type="entry name" value="Tll0287-like"/>
    <property type="match status" value="1"/>
</dbReference>
<dbReference type="SMART" id="SM00267">
    <property type="entry name" value="GGDEF"/>
    <property type="match status" value="1"/>
</dbReference>
<comment type="catalytic activity">
    <reaction evidence="2">
        <text>2 GTP = 3',3'-c-di-GMP + 2 diphosphate</text>
        <dbReference type="Rhea" id="RHEA:24898"/>
        <dbReference type="ChEBI" id="CHEBI:33019"/>
        <dbReference type="ChEBI" id="CHEBI:37565"/>
        <dbReference type="ChEBI" id="CHEBI:58805"/>
        <dbReference type="EC" id="2.7.7.65"/>
    </reaction>
</comment>
<dbReference type="FunFam" id="3.30.70.270:FF:000001">
    <property type="entry name" value="Diguanylate cyclase domain protein"/>
    <property type="match status" value="1"/>
</dbReference>
<dbReference type="PANTHER" id="PTHR45138:SF9">
    <property type="entry name" value="DIGUANYLATE CYCLASE DGCM-RELATED"/>
    <property type="match status" value="1"/>
</dbReference>
<dbReference type="NCBIfam" id="TIGR00254">
    <property type="entry name" value="GGDEF"/>
    <property type="match status" value="1"/>
</dbReference>
<dbReference type="GO" id="GO:0052621">
    <property type="term" value="F:diguanylate cyclase activity"/>
    <property type="evidence" value="ECO:0007669"/>
    <property type="project" value="UniProtKB-EC"/>
</dbReference>
<dbReference type="Gene3D" id="3.30.70.270">
    <property type="match status" value="1"/>
</dbReference>
<dbReference type="PROSITE" id="PS50887">
    <property type="entry name" value="GGDEF"/>
    <property type="match status" value="1"/>
</dbReference>
<evidence type="ECO:0000256" key="1">
    <source>
        <dbReference type="ARBA" id="ARBA00012528"/>
    </source>
</evidence>
<dbReference type="InterPro" id="IPR050469">
    <property type="entry name" value="Diguanylate_Cyclase"/>
</dbReference>
<keyword evidence="3" id="KW-1133">Transmembrane helix</keyword>
<dbReference type="InterPro" id="IPR043128">
    <property type="entry name" value="Rev_trsase/Diguanyl_cyclase"/>
</dbReference>
<dbReference type="OrthoDB" id="9812260at2"/>
<evidence type="ECO:0000256" key="2">
    <source>
        <dbReference type="ARBA" id="ARBA00034247"/>
    </source>
</evidence>
<dbReference type="InterPro" id="IPR021796">
    <property type="entry name" value="Tll0287-like_dom"/>
</dbReference>
<feature type="transmembrane region" description="Helical" evidence="3">
    <location>
        <begin position="211"/>
        <end position="234"/>
    </location>
</feature>
<dbReference type="GO" id="GO:1902201">
    <property type="term" value="P:negative regulation of bacterial-type flagellum-dependent cell motility"/>
    <property type="evidence" value="ECO:0007669"/>
    <property type="project" value="TreeGrafter"/>
</dbReference>
<dbReference type="RefSeq" id="WP_107844228.1">
    <property type="nucleotide sequence ID" value="NZ_QBKS01000001.1"/>
</dbReference>
<dbReference type="EMBL" id="QBKS01000001">
    <property type="protein sequence ID" value="PTX55989.1"/>
    <property type="molecule type" value="Genomic_DNA"/>
</dbReference>
<keyword evidence="3" id="KW-0812">Transmembrane</keyword>
<dbReference type="InterPro" id="IPR000160">
    <property type="entry name" value="GGDEF_dom"/>
</dbReference>
<protein>
    <recommendedName>
        <fullName evidence="1">diguanylate cyclase</fullName>
        <ecNumber evidence="1">2.7.7.65</ecNumber>
    </recommendedName>
</protein>
<dbReference type="SUPFAM" id="SSF55073">
    <property type="entry name" value="Nucleotide cyclase"/>
    <property type="match status" value="1"/>
</dbReference>
<evidence type="ECO:0000313" key="5">
    <source>
        <dbReference type="EMBL" id="PTX55989.1"/>
    </source>
</evidence>
<dbReference type="CDD" id="cd01949">
    <property type="entry name" value="GGDEF"/>
    <property type="match status" value="1"/>
</dbReference>
<dbReference type="Proteomes" id="UP000243978">
    <property type="component" value="Unassembled WGS sequence"/>
</dbReference>
<dbReference type="PANTHER" id="PTHR45138">
    <property type="entry name" value="REGULATORY COMPONENTS OF SENSORY TRANSDUCTION SYSTEM"/>
    <property type="match status" value="1"/>
</dbReference>
<sequence>MGRVRLNWPEAAVALLLVTLCASVFVLHTQISRARDVVLHRAEESADILLDFAHAVHEQYSLSVAEYLDANGHVLTQDDQGTAHSLQFPASFIRTLTERYSDANIEDSSFHIYSDDPFPSARSRTLDAFARQAIAVLSEGELPRFKRIEWFEDGGARIRVATPIKMEESCEACHNEPKWGLKRNDWRAGDVRGVREVSIVVPSHELEIPTVFWSFFALVMVACLLGAGVLYPAVRRAMRQREHFAGISELLGKKALRLARQANTDPLTGLANRRSFDNMLHVYVEEYADSPFHLGLILFDLDHFKAVNDTYGHPQGDAVLIQVAHLTDASVRREDRSARVGGEEFAVLCPGGDRDSLMELADRLRRTIAGMQFETDETSARFGVTISVGVAELQPGDEPASLMKRADRNLYKAKARGRNQIFG</sequence>
<keyword evidence="3" id="KW-0472">Membrane</keyword>